<dbReference type="Pfam" id="PF03714">
    <property type="entry name" value="PUD"/>
    <property type="match status" value="2"/>
</dbReference>
<dbReference type="InterPro" id="IPR013784">
    <property type="entry name" value="Carb-bd-like_fold"/>
</dbReference>
<sequence>MHHKRKLLRMLLAIILLLPLFLQPNMQSIALSKNGSTKVIIHYQPSEENTKGWNLWVWPEGGEGKVYEFTGTDKFGQIAEVEIPGVHKKVGFIVRTDSWEKDGGDRWIDTTSGIGEVWVKSNDESTYPSPPDGEYRDFPSFQNVKVKLHYYRNDEKYEDWNLWIWNPGKEGRRVNFTGVDEFGKVAEFTLSDPDGIQKLGFILRKSVNGNDWAEKEFNDRFIMNFNEEGEAEVWIAQGQERIYVDPEFIERTPKIINAKIDAFDEITLETNVPFSIEDAFQDIELKGGEIKEIIPLTGTADSTNKILIKTESKMELASNYTITFPPFGESSLKMGKVVRSKEFDEMFYYDGKLGNEYTEKKTNFRVWAPTAQEAKLVLYDSWEEELGEEIEMAKGENGTWTHTLTGNQDGQIYTYKVKIGDDWTEAVDPYVRAVTVNGDRGVVVDLDSTDPKQWNNRKPKLENPEDSIIYELHTRDLSIHPESGIKHKGKFLGVAEKNTKGPNEVNTGLSYMKDLGVTHVQFLPIYDYRTVDETMLDEPQFNWGYDPKNYNVPEGSYSTDPYNPKTRITELKTMIQALHDQNLRMVMDVVYNHVYSVNEHSFHKLVPGYYFRYNEDGSLANGTGVGNDTASERKMVQKFIIDSIKFWTKEYHIDGYRFDLMGIHDTQTMNMVREELNQIDPSIIVLGEGWDLNTPLNSEMKANQKNAEDMKGIAHFNDNLRDGLKGSVFNDQDKGFVNGKAGMGETIQKGIAAGMNYSDEIATYQDPEQVITYVEAHDNLTLWDKLELTNPEASLKDRKQMHKLATSIILTSQGVPFLHAGQEFMRTKDGDHNSYQSPDAINQLDWQRRYEYNDEVQYVKGLIDIRKKYQSFRLTTKKQIESTLNFLHSSEGVVVYSLNLKAHHDKGKEMVVIHNANKERVTINLPSEAVWHVLANENDAGTKTLEIIKGDKVIVEPYSTFILKR</sequence>
<dbReference type="Gene3D" id="2.60.40.1110">
    <property type="match status" value="2"/>
</dbReference>
<dbReference type="GO" id="GO:0051060">
    <property type="term" value="F:pullulanase activity"/>
    <property type="evidence" value="ECO:0007669"/>
    <property type="project" value="UniProtKB-EC"/>
</dbReference>
<evidence type="ECO:0000256" key="1">
    <source>
        <dbReference type="ARBA" id="ARBA00008061"/>
    </source>
</evidence>
<keyword evidence="4" id="KW-0106">Calcium</keyword>
<dbReference type="Gene3D" id="2.60.40.10">
    <property type="entry name" value="Immunoglobulins"/>
    <property type="match status" value="1"/>
</dbReference>
<dbReference type="Gene3D" id="3.20.20.80">
    <property type="entry name" value="Glycosidases"/>
    <property type="match status" value="1"/>
</dbReference>
<dbReference type="SUPFAM" id="SSF81296">
    <property type="entry name" value="E set domains"/>
    <property type="match status" value="1"/>
</dbReference>
<dbReference type="InterPro" id="IPR049117">
    <property type="entry name" value="pulA_all-beta"/>
</dbReference>
<dbReference type="InterPro" id="IPR014756">
    <property type="entry name" value="Ig_E-set"/>
</dbReference>
<feature type="domain" description="Glycosyl hydrolase family 13 catalytic" evidence="10">
    <location>
        <begin position="478"/>
        <end position="866"/>
    </location>
</feature>
<dbReference type="SUPFAM" id="SSF49452">
    <property type="entry name" value="Starch-binding domain-like"/>
    <property type="match status" value="2"/>
</dbReference>
<evidence type="ECO:0000256" key="8">
    <source>
        <dbReference type="ARBA" id="ARBA00029618"/>
    </source>
</evidence>
<comment type="catalytic activity">
    <reaction evidence="6">
        <text>Hydrolysis of (1-&gt;6)-alpha-D-glucosidic linkages in pullulan, amylopectin and glycogen, and in the alpha- and beta-limit dextrins of amylopectin and glycogen.</text>
        <dbReference type="EC" id="3.2.1.41"/>
    </reaction>
</comment>
<evidence type="ECO:0000256" key="4">
    <source>
        <dbReference type="ARBA" id="ARBA00022837"/>
    </source>
</evidence>
<dbReference type="InterPro" id="IPR013780">
    <property type="entry name" value="Glyco_hydro_b"/>
</dbReference>
<keyword evidence="2" id="KW-0732">Signal</keyword>
<dbReference type="CDD" id="cd11341">
    <property type="entry name" value="AmyAc_Pullulanase_LD-like"/>
    <property type="match status" value="1"/>
</dbReference>
<comment type="similarity">
    <text evidence="1">Belongs to the glycosyl hydrolase 13 family.</text>
</comment>
<dbReference type="InterPro" id="IPR011840">
    <property type="entry name" value="PulA_typeI"/>
</dbReference>
<dbReference type="Pfam" id="PF21653">
    <property type="entry name" value="pulA_all-beta"/>
    <property type="match status" value="1"/>
</dbReference>
<dbReference type="RefSeq" id="WP_239587361.1">
    <property type="nucleotide sequence ID" value="NZ_JAFBDZ010000001.1"/>
</dbReference>
<dbReference type="NCBIfam" id="TIGR02104">
    <property type="entry name" value="pulA_typeI"/>
    <property type="match status" value="1"/>
</dbReference>
<dbReference type="SMART" id="SM00642">
    <property type="entry name" value="Aamy"/>
    <property type="match status" value="1"/>
</dbReference>
<dbReference type="CDD" id="cd10315">
    <property type="entry name" value="CBM41_pullulanase"/>
    <property type="match status" value="2"/>
</dbReference>
<proteinExistence type="inferred from homology"/>
<name>A0ABS2N8H0_9BACI</name>
<organism evidence="11 12">
    <name type="scientific">Rossellomorea pakistanensis</name>
    <dbReference type="NCBI Taxonomy" id="992288"/>
    <lineage>
        <taxon>Bacteria</taxon>
        <taxon>Bacillati</taxon>
        <taxon>Bacillota</taxon>
        <taxon>Bacilli</taxon>
        <taxon>Bacillales</taxon>
        <taxon>Bacillaceae</taxon>
        <taxon>Rossellomorea</taxon>
    </lineage>
</organism>
<evidence type="ECO:0000313" key="11">
    <source>
        <dbReference type="EMBL" id="MBM7584128.1"/>
    </source>
</evidence>
<protein>
    <recommendedName>
        <fullName evidence="7">pullulanase</fullName>
        <ecNumber evidence="7">3.2.1.41</ecNumber>
    </recommendedName>
    <alternativeName>
        <fullName evidence="8">Alpha-dextrin endo-1,6-alpha-glucosidase</fullName>
    </alternativeName>
    <alternativeName>
        <fullName evidence="9">Pullulan 6-glucanohydrolase</fullName>
    </alternativeName>
</protein>
<dbReference type="CDD" id="cd02860">
    <property type="entry name" value="E_set_Pullulanase"/>
    <property type="match status" value="1"/>
</dbReference>
<dbReference type="InterPro" id="IPR005323">
    <property type="entry name" value="CBM41_pullulanase"/>
</dbReference>
<dbReference type="InterPro" id="IPR004193">
    <property type="entry name" value="Glyco_hydro_13_N"/>
</dbReference>
<evidence type="ECO:0000256" key="9">
    <source>
        <dbReference type="ARBA" id="ARBA00031076"/>
    </source>
</evidence>
<dbReference type="InterPro" id="IPR013783">
    <property type="entry name" value="Ig-like_fold"/>
</dbReference>
<dbReference type="EMBL" id="JAFBDZ010000001">
    <property type="protein sequence ID" value="MBM7584128.1"/>
    <property type="molecule type" value="Genomic_DNA"/>
</dbReference>
<evidence type="ECO:0000256" key="2">
    <source>
        <dbReference type="ARBA" id="ARBA00022729"/>
    </source>
</evidence>
<evidence type="ECO:0000256" key="5">
    <source>
        <dbReference type="ARBA" id="ARBA00023295"/>
    </source>
</evidence>
<keyword evidence="12" id="KW-1185">Reference proteome</keyword>
<dbReference type="Pfam" id="PF02922">
    <property type="entry name" value="CBM_48"/>
    <property type="match status" value="1"/>
</dbReference>
<gene>
    <name evidence="11" type="ORF">JOC86_000665</name>
</gene>
<dbReference type="EC" id="3.2.1.41" evidence="7"/>
<dbReference type="Proteomes" id="UP001646157">
    <property type="component" value="Unassembled WGS sequence"/>
</dbReference>
<dbReference type="InterPro" id="IPR006047">
    <property type="entry name" value="GH13_cat_dom"/>
</dbReference>
<reference evidence="11 12" key="1">
    <citation type="submission" date="2021-01" db="EMBL/GenBank/DDBJ databases">
        <title>Genomic Encyclopedia of Type Strains, Phase IV (KMG-IV): sequencing the most valuable type-strain genomes for metagenomic binning, comparative biology and taxonomic classification.</title>
        <authorList>
            <person name="Goeker M."/>
        </authorList>
    </citation>
    <scope>NUCLEOTIDE SEQUENCE [LARGE SCALE GENOMIC DNA]</scope>
    <source>
        <strain evidence="11 12">DSM 24834</strain>
    </source>
</reference>
<dbReference type="InterPro" id="IPR017853">
    <property type="entry name" value="GH"/>
</dbReference>
<dbReference type="Gene3D" id="2.60.40.1180">
    <property type="entry name" value="Golgi alpha-mannosidase II"/>
    <property type="match status" value="1"/>
</dbReference>
<dbReference type="Pfam" id="PF00128">
    <property type="entry name" value="Alpha-amylase"/>
    <property type="match status" value="1"/>
</dbReference>
<dbReference type="PANTHER" id="PTHR43002">
    <property type="entry name" value="GLYCOGEN DEBRANCHING ENZYME"/>
    <property type="match status" value="1"/>
</dbReference>
<evidence type="ECO:0000256" key="3">
    <source>
        <dbReference type="ARBA" id="ARBA00022801"/>
    </source>
</evidence>
<dbReference type="Gene3D" id="2.60.40.2320">
    <property type="match status" value="1"/>
</dbReference>
<evidence type="ECO:0000256" key="7">
    <source>
        <dbReference type="ARBA" id="ARBA00024062"/>
    </source>
</evidence>
<dbReference type="SUPFAM" id="SSF51445">
    <property type="entry name" value="(Trans)glycosidases"/>
    <property type="match status" value="1"/>
</dbReference>
<evidence type="ECO:0000259" key="10">
    <source>
        <dbReference type="SMART" id="SM00642"/>
    </source>
</evidence>
<evidence type="ECO:0000313" key="12">
    <source>
        <dbReference type="Proteomes" id="UP001646157"/>
    </source>
</evidence>
<keyword evidence="3 11" id="KW-0378">Hydrolase</keyword>
<comment type="caution">
    <text evidence="11">The sequence shown here is derived from an EMBL/GenBank/DDBJ whole genome shotgun (WGS) entry which is preliminary data.</text>
</comment>
<evidence type="ECO:0000256" key="6">
    <source>
        <dbReference type="ARBA" id="ARBA00023965"/>
    </source>
</evidence>
<keyword evidence="5 11" id="KW-0326">Glycosidase</keyword>
<accession>A0ABS2N8H0</accession>